<dbReference type="Gene3D" id="1.10.1760.20">
    <property type="match status" value="1"/>
</dbReference>
<organism evidence="2">
    <name type="scientific">human gut metagenome</name>
    <dbReference type="NCBI Taxonomy" id="408170"/>
    <lineage>
        <taxon>unclassified sequences</taxon>
        <taxon>metagenomes</taxon>
        <taxon>organismal metagenomes</taxon>
    </lineage>
</organism>
<name>K1RWU6_9ZZZZ</name>
<feature type="transmembrane region" description="Helical" evidence="1">
    <location>
        <begin position="25"/>
        <end position="47"/>
    </location>
</feature>
<evidence type="ECO:0000256" key="1">
    <source>
        <dbReference type="SAM" id="Phobius"/>
    </source>
</evidence>
<gene>
    <name evidence="2" type="ORF">OBE_14465</name>
</gene>
<reference evidence="2" key="1">
    <citation type="journal article" date="2013" name="Environ. Microbiol.">
        <title>Microbiota from the distal guts of lean and obese adolescents exhibit partial functional redundancy besides clear differences in community structure.</title>
        <authorList>
            <person name="Ferrer M."/>
            <person name="Ruiz A."/>
            <person name="Lanza F."/>
            <person name="Haange S.B."/>
            <person name="Oberbach A."/>
            <person name="Till H."/>
            <person name="Bargiela R."/>
            <person name="Campoy C."/>
            <person name="Segura M.T."/>
            <person name="Richter M."/>
            <person name="von Bergen M."/>
            <person name="Seifert J."/>
            <person name="Suarez A."/>
        </authorList>
    </citation>
    <scope>NUCLEOTIDE SEQUENCE</scope>
</reference>
<comment type="caution">
    <text evidence="2">The sequence shown here is derived from an EMBL/GenBank/DDBJ whole genome shotgun (WGS) entry which is preliminary data.</text>
</comment>
<dbReference type="AlphaFoldDB" id="K1RWU6"/>
<keyword evidence="1" id="KW-1133">Transmembrane helix</keyword>
<sequence>MIFMQTQTTNPSGNKAHIVFDVRKLVFTALLAAISSVLMLFSIKVPLMPSFISFDFSDFPAVMASLTMGPIAGVFVC</sequence>
<dbReference type="Pfam" id="PF12822">
    <property type="entry name" value="ECF_trnsprt"/>
    <property type="match status" value="1"/>
</dbReference>
<keyword evidence="1" id="KW-0472">Membrane</keyword>
<keyword evidence="1" id="KW-0812">Transmembrane</keyword>
<dbReference type="EMBL" id="AJWZ01009974">
    <property type="protein sequence ID" value="EKC49778.1"/>
    <property type="molecule type" value="Genomic_DNA"/>
</dbReference>
<evidence type="ECO:0000313" key="2">
    <source>
        <dbReference type="EMBL" id="EKC49778.1"/>
    </source>
</evidence>
<accession>K1RWU6</accession>
<dbReference type="GO" id="GO:0022857">
    <property type="term" value="F:transmembrane transporter activity"/>
    <property type="evidence" value="ECO:0007669"/>
    <property type="project" value="InterPro"/>
</dbReference>
<protein>
    <submittedName>
        <fullName evidence="2">Uncharacterized protein</fullName>
    </submittedName>
</protein>
<feature type="transmembrane region" description="Helical" evidence="1">
    <location>
        <begin position="59"/>
        <end position="76"/>
    </location>
</feature>
<dbReference type="InterPro" id="IPR024529">
    <property type="entry name" value="ECF_trnsprt_substrate-spec"/>
</dbReference>
<proteinExistence type="predicted"/>
<feature type="non-terminal residue" evidence="2">
    <location>
        <position position="77"/>
    </location>
</feature>